<dbReference type="InterPro" id="IPR003838">
    <property type="entry name" value="ABC3_permease_C"/>
</dbReference>
<protein>
    <submittedName>
        <fullName evidence="9">ABC transporter permease</fullName>
    </submittedName>
</protein>
<evidence type="ECO:0000256" key="4">
    <source>
        <dbReference type="ARBA" id="ARBA00022989"/>
    </source>
</evidence>
<organism evidence="9 10">
    <name type="scientific">Capnocytophaga stomatis</name>
    <dbReference type="NCBI Taxonomy" id="1848904"/>
    <lineage>
        <taxon>Bacteria</taxon>
        <taxon>Pseudomonadati</taxon>
        <taxon>Bacteroidota</taxon>
        <taxon>Flavobacteriia</taxon>
        <taxon>Flavobacteriales</taxon>
        <taxon>Flavobacteriaceae</taxon>
        <taxon>Capnocytophaga</taxon>
    </lineage>
</organism>
<evidence type="ECO:0000256" key="5">
    <source>
        <dbReference type="ARBA" id="ARBA00023136"/>
    </source>
</evidence>
<feature type="transmembrane region" description="Helical" evidence="6">
    <location>
        <begin position="265"/>
        <end position="288"/>
    </location>
</feature>
<dbReference type="OrthoDB" id="8740261at2"/>
<accession>A0A250FUY9</accession>
<feature type="transmembrane region" description="Helical" evidence="6">
    <location>
        <begin position="747"/>
        <end position="767"/>
    </location>
</feature>
<reference evidence="10" key="1">
    <citation type="submission" date="2017-06" db="EMBL/GenBank/DDBJ databases">
        <title>Capnocytophaga spp. assemblies.</title>
        <authorList>
            <person name="Gulvik C.A."/>
        </authorList>
    </citation>
    <scope>NUCLEOTIDE SEQUENCE [LARGE SCALE GENOMIC DNA]</scope>
    <source>
        <strain evidence="10">H2177</strain>
    </source>
</reference>
<dbReference type="EMBL" id="CP022387">
    <property type="protein sequence ID" value="ATA88275.1"/>
    <property type="molecule type" value="Genomic_DNA"/>
</dbReference>
<evidence type="ECO:0000313" key="9">
    <source>
        <dbReference type="EMBL" id="ATA88275.1"/>
    </source>
</evidence>
<dbReference type="PANTHER" id="PTHR30572:SF18">
    <property type="entry name" value="ABC-TYPE MACROLIDE FAMILY EXPORT SYSTEM PERMEASE COMPONENT 2"/>
    <property type="match status" value="1"/>
</dbReference>
<name>A0A250FUY9_9FLAO</name>
<evidence type="ECO:0000256" key="1">
    <source>
        <dbReference type="ARBA" id="ARBA00004651"/>
    </source>
</evidence>
<evidence type="ECO:0000256" key="3">
    <source>
        <dbReference type="ARBA" id="ARBA00022692"/>
    </source>
</evidence>
<gene>
    <name evidence="9" type="ORF">CGC58_00125</name>
</gene>
<keyword evidence="3 6" id="KW-0812">Transmembrane</keyword>
<feature type="transmembrane region" description="Helical" evidence="6">
    <location>
        <begin position="662"/>
        <end position="683"/>
    </location>
</feature>
<dbReference type="RefSeq" id="WP_095894555.1">
    <property type="nucleotide sequence ID" value="NZ_CP022387.1"/>
</dbReference>
<dbReference type="PANTHER" id="PTHR30572">
    <property type="entry name" value="MEMBRANE COMPONENT OF TRANSPORTER-RELATED"/>
    <property type="match status" value="1"/>
</dbReference>
<feature type="transmembrane region" description="Helical" evidence="6">
    <location>
        <begin position="319"/>
        <end position="341"/>
    </location>
</feature>
<evidence type="ECO:0000259" key="7">
    <source>
        <dbReference type="Pfam" id="PF02687"/>
    </source>
</evidence>
<dbReference type="AlphaFoldDB" id="A0A250FUY9"/>
<keyword evidence="2" id="KW-1003">Cell membrane</keyword>
<sequence>MLPHYLKLAWRNIVRYKTQSIISITGMAIGFTAFILAGYWYYWENTFDTFHPDWERTYAITTSNYSEEIDNLNQLNKYAREEFEKFSEVEKVTLTNLFLHSPEKQNRVWVGMEVEESFFDMFHHEFIEGTYKGNPFDGKSVILTEQMAINLFGSTSCLGKKFEINNKISFDIAGVIKEYPQNTHFKFEYLCLTKIEYHHLGRLPTYIKVKPNTDINQLRNKIEGYTVKEKDDVYNKYSKYKYRLCKLPDVHLTTNSHLKSRFRNIKILFCGGLLAFISALMNLLVLFLSRQQVKLRYNGLYRVIGASTKGLILRGITELTVFMLISFIVSMTLIEIIFPFYQEYTTIHSEGEIFSNFKNFLSKGDLIQASVISFAISGILFLLLCIIPIYFLIQKHKKSTSFALRDFLVSGQIFIGSLFLITALAFYLQYSYTRNTDKGIVPDNIWQIDVGFFNSISSNYSGFLESIKQSSYIEEVTTTTNEIFSTSGIYYGSYQRILNLNKNGEVFKMNVLLVEPNFLPFFGLQMKSGEWLSESDHNKYVMNEIGAKEIGIKNNLSKEGTPFSDIPIEFKGIVKNFYYTSMQNPLKNVFIKVREKESEEEKSFGQSYIYIKVKPENKDKVLAFLKEQYGKFSNEEVPLEKRFLYLPEVMENLNASDIKMSWIFLTLAATSILISALGIYSLVSLSVEQRKKEIAIRKISGATFADILKLFLKRYLFISIISNLIALPIGYLFISKWLETYAYHFELSIWLFAIVLIIINVIIILSVSKQVNEAMKINESSVLKLD</sequence>
<feature type="transmembrane region" description="Helical" evidence="6">
    <location>
        <begin position="21"/>
        <end position="43"/>
    </location>
</feature>
<evidence type="ECO:0000313" key="10">
    <source>
        <dbReference type="Proteomes" id="UP000217348"/>
    </source>
</evidence>
<comment type="subcellular location">
    <subcellularLocation>
        <location evidence="1">Cell membrane</location>
        <topology evidence="1">Multi-pass membrane protein</topology>
    </subcellularLocation>
</comment>
<keyword evidence="4 6" id="KW-1133">Transmembrane helix</keyword>
<feature type="domain" description="MacB-like periplasmic core" evidence="8">
    <location>
        <begin position="20"/>
        <end position="224"/>
    </location>
</feature>
<dbReference type="Pfam" id="PF12704">
    <property type="entry name" value="MacB_PCD"/>
    <property type="match status" value="1"/>
</dbReference>
<evidence type="ECO:0000259" key="8">
    <source>
        <dbReference type="Pfam" id="PF12704"/>
    </source>
</evidence>
<feature type="domain" description="ABC3 transporter permease C-terminal" evidence="7">
    <location>
        <begin position="667"/>
        <end position="777"/>
    </location>
</feature>
<dbReference type="Proteomes" id="UP000217348">
    <property type="component" value="Chromosome"/>
</dbReference>
<dbReference type="InterPro" id="IPR050250">
    <property type="entry name" value="Macrolide_Exporter_MacB"/>
</dbReference>
<keyword evidence="5 6" id="KW-0472">Membrane</keyword>
<dbReference type="Pfam" id="PF02687">
    <property type="entry name" value="FtsX"/>
    <property type="match status" value="1"/>
</dbReference>
<dbReference type="InterPro" id="IPR025857">
    <property type="entry name" value="MacB_PCD"/>
</dbReference>
<feature type="transmembrane region" description="Helical" evidence="6">
    <location>
        <begin position="405"/>
        <end position="428"/>
    </location>
</feature>
<dbReference type="GO" id="GO:0005886">
    <property type="term" value="C:plasma membrane"/>
    <property type="evidence" value="ECO:0007669"/>
    <property type="project" value="UniProtKB-SubCell"/>
</dbReference>
<dbReference type="GO" id="GO:0022857">
    <property type="term" value="F:transmembrane transporter activity"/>
    <property type="evidence" value="ECO:0007669"/>
    <property type="project" value="TreeGrafter"/>
</dbReference>
<feature type="transmembrane region" description="Helical" evidence="6">
    <location>
        <begin position="715"/>
        <end position="735"/>
    </location>
</feature>
<evidence type="ECO:0000256" key="2">
    <source>
        <dbReference type="ARBA" id="ARBA00022475"/>
    </source>
</evidence>
<evidence type="ECO:0000256" key="6">
    <source>
        <dbReference type="SAM" id="Phobius"/>
    </source>
</evidence>
<dbReference type="KEGG" id="csto:CGC58_00125"/>
<proteinExistence type="predicted"/>
<feature type="transmembrane region" description="Helical" evidence="6">
    <location>
        <begin position="366"/>
        <end position="393"/>
    </location>
</feature>